<comment type="caution">
    <text evidence="1">The sequence shown here is derived from an EMBL/GenBank/DDBJ whole genome shotgun (WGS) entry which is preliminary data.</text>
</comment>
<organism evidence="1 3">
    <name type="scientific">Flavobacterium hydatis</name>
    <name type="common">Cytophaga aquatilis</name>
    <dbReference type="NCBI Taxonomy" id="991"/>
    <lineage>
        <taxon>Bacteria</taxon>
        <taxon>Pseudomonadati</taxon>
        <taxon>Bacteroidota</taxon>
        <taxon>Flavobacteriia</taxon>
        <taxon>Flavobacteriales</taxon>
        <taxon>Flavobacteriaceae</taxon>
        <taxon>Flavobacterium</taxon>
    </lineage>
</organism>
<name>A0A086ADY0_FLAHY</name>
<dbReference type="EMBL" id="MUGY01000035">
    <property type="protein sequence ID" value="OXA87749.1"/>
    <property type="molecule type" value="Genomic_DNA"/>
</dbReference>
<sequence length="1090" mass="130687">MSIKKLHIFSKNTDAFASQRGYNYQTLKTLETWVNNFSENIEEDIFCEYEEDIFQKNNLNDSIKFRQIKLYSSNFSFKSDEIKKCISHFFMLHIKTEYNSFDKEFIFETNSEIARVHLNNEADLLKEWFENQNNLSEEQTKRIAVKVKDIVTKYVEEQEKNITKDNNKEIVNEAVALFNTIEESFWIEFIKLIKWKFLGETSNIEFENAKSRTEQLLYKLDYKITGDNIQQVFGVLLERVFTKASQEKSEDRKLTTNELDLLILDVGNKEDKWYSEKYAYYSKIGKIEEFRIGEFYEIIDLVNYCRRKKYLIRHKINWNLLLGFYINNEEIDETYVRKAIYECIFLNSESHEIDYDNLNDRDRLKGNLSGIEDRIRYYFQDFSSFKSTNELEKAQNILNILLPYIYNEKTNISKDEFKIWNDLFYEEICKRLLEVQDNSEKCHLLEEKGNFLLLRNSSGNEFDFIECFEEILKIIDVSPLYKISQFGDRINKYIKIFINIDPIDQKGIINSLETFSEKLYPYVEKREGKSRVAKQQVEKGISFLKTNTSYGLLKALENFHKAKDNYQQEDTIEGFILALLNISNLYNNIGMYLAGKYYALSVFRISINKEFIKYIEKSLGLMFHSDYKQGSWFNAIDIYDKYIYLRNQSNLVVANYEEEGKINQRLSFILYSIKKMSSQFNYFIDDYIKYLDYIGDEIVKPIFNHLDIELDNDEKFGKFLENNFDDVPLNDVGKQRIISFYALGSLWEIIFDNNHYMLSIAEEYIATIQIILAEISLFNMDFHFIKSKVNIELIISENDDFPILEPSNESINWKVHVHYFDSSNALESNKHIIFNLMSLHIILDSISLLEKEEFQELFFEFIKERDLHSKQTSINLYQRIHRDIYLEEDFNFSQRENFQKEDFEMTFLKENKVMQWNDSISSKYNQEFAIEAIKNRFENTYISTYKTLEDLKENKNFHHLINDLRREGWKDWQIITNIHNFIINYKINKFEKSKFIDEEEVLKNFQEMYIKYCEIDEKDRYVKFPLEAFKTVEFLNQFEISFGSIIQTYGLEFKSITPNFKAIKEFLDVKFNFINDDYNENNPLKDIKFE</sequence>
<evidence type="ECO:0008006" key="5">
    <source>
        <dbReference type="Google" id="ProtNLM"/>
    </source>
</evidence>
<evidence type="ECO:0000313" key="3">
    <source>
        <dbReference type="Proteomes" id="UP000028712"/>
    </source>
</evidence>
<evidence type="ECO:0000313" key="2">
    <source>
        <dbReference type="EMBL" id="OXA87749.1"/>
    </source>
</evidence>
<dbReference type="RefSeq" id="WP_035624465.1">
    <property type="nucleotide sequence ID" value="NZ_JBEWQG010000029.1"/>
</dbReference>
<dbReference type="eggNOG" id="ENOG5032S31">
    <property type="taxonomic scope" value="Bacteria"/>
</dbReference>
<dbReference type="OrthoDB" id="2966407at2"/>
<reference evidence="1 3" key="1">
    <citation type="submission" date="2014-07" db="EMBL/GenBank/DDBJ databases">
        <title>Genome of Flavobacterium hydatis DSM 2063.</title>
        <authorList>
            <person name="Pipes S.E."/>
            <person name="Stropko S.J."/>
            <person name="Newman J.D."/>
        </authorList>
    </citation>
    <scope>NUCLEOTIDE SEQUENCE [LARGE SCALE GENOMIC DNA]</scope>
    <source>
        <strain evidence="1 3">DSM 2063</strain>
    </source>
</reference>
<accession>A0A086ADY0</accession>
<proteinExistence type="predicted"/>
<dbReference type="AlphaFoldDB" id="A0A086ADY0"/>
<dbReference type="Proteomes" id="UP000198424">
    <property type="component" value="Unassembled WGS sequence"/>
</dbReference>
<evidence type="ECO:0000313" key="4">
    <source>
        <dbReference type="Proteomes" id="UP000198424"/>
    </source>
</evidence>
<dbReference type="EMBL" id="JPRM01000026">
    <property type="protein sequence ID" value="KFF14894.1"/>
    <property type="molecule type" value="Genomic_DNA"/>
</dbReference>
<protein>
    <recommendedName>
        <fullName evidence="5">CD-NTase associated protein 4-like DNA endonuclease domain-containing protein</fullName>
    </recommendedName>
</protein>
<dbReference type="Proteomes" id="UP000028712">
    <property type="component" value="Unassembled WGS sequence"/>
</dbReference>
<reference evidence="2 4" key="2">
    <citation type="submission" date="2016-11" db="EMBL/GenBank/DDBJ databases">
        <title>Whole genomes of Flavobacteriaceae.</title>
        <authorList>
            <person name="Stine C."/>
            <person name="Li C."/>
            <person name="Tadesse D."/>
        </authorList>
    </citation>
    <scope>NUCLEOTIDE SEQUENCE [LARGE SCALE GENOMIC DNA]</scope>
    <source>
        <strain evidence="2 4">ATCC 29551</strain>
    </source>
</reference>
<keyword evidence="4" id="KW-1185">Reference proteome</keyword>
<evidence type="ECO:0000313" key="1">
    <source>
        <dbReference type="EMBL" id="KFF14894.1"/>
    </source>
</evidence>
<gene>
    <name evidence="2" type="ORF">B0A62_22340</name>
    <name evidence="1" type="ORF">IW20_16460</name>
</gene>